<dbReference type="InterPro" id="IPR018485">
    <property type="entry name" value="FGGY_C"/>
</dbReference>
<dbReference type="HOGENOM" id="CLU_009281_3_0_11"/>
<feature type="domain" description="Carbohydrate kinase FGGY N-terminal" evidence="5">
    <location>
        <begin position="5"/>
        <end position="244"/>
    </location>
</feature>
<dbReference type="EMBL" id="CP009110">
    <property type="protein sequence ID" value="AIJ24748.1"/>
    <property type="molecule type" value="Genomic_DNA"/>
</dbReference>
<keyword evidence="8" id="KW-1185">Reference proteome</keyword>
<proteinExistence type="inferred from homology"/>
<dbReference type="InterPro" id="IPR018484">
    <property type="entry name" value="FGGY_N"/>
</dbReference>
<dbReference type="InterPro" id="IPR043129">
    <property type="entry name" value="ATPase_NBD"/>
</dbReference>
<dbReference type="STRING" id="1068978.AMETH_4656"/>
<dbReference type="AlphaFoldDB" id="A0A076MV46"/>
<comment type="similarity">
    <text evidence="1">Belongs to the FGGY kinase family.</text>
</comment>
<dbReference type="RefSeq" id="WP_017983580.1">
    <property type="nucleotide sequence ID" value="NZ_AQUL01000001.1"/>
</dbReference>
<gene>
    <name evidence="7" type="ORF">AMETH_4656</name>
</gene>
<dbReference type="OrthoDB" id="9782710at2"/>
<dbReference type="PANTHER" id="PTHR43095">
    <property type="entry name" value="SUGAR KINASE"/>
    <property type="match status" value="1"/>
</dbReference>
<dbReference type="GO" id="GO:0016301">
    <property type="term" value="F:kinase activity"/>
    <property type="evidence" value="ECO:0007669"/>
    <property type="project" value="UniProtKB-KW"/>
</dbReference>
<evidence type="ECO:0000256" key="3">
    <source>
        <dbReference type="ARBA" id="ARBA00022679"/>
    </source>
</evidence>
<evidence type="ECO:0000313" key="8">
    <source>
        <dbReference type="Proteomes" id="UP000062973"/>
    </source>
</evidence>
<keyword evidence="4 7" id="KW-0418">Kinase</keyword>
<dbReference type="Proteomes" id="UP000062973">
    <property type="component" value="Chromosome"/>
</dbReference>
<protein>
    <submittedName>
        <fullName evidence="7">Xylulokinase</fullName>
    </submittedName>
</protein>
<reference evidence="7 8" key="1">
    <citation type="submission" date="2014-07" db="EMBL/GenBank/DDBJ databases">
        <title>Whole Genome Sequence of the Amycolatopsis methanolica 239.</title>
        <authorList>
            <person name="Tang B."/>
        </authorList>
    </citation>
    <scope>NUCLEOTIDE SEQUENCE [LARGE SCALE GENOMIC DNA]</scope>
    <source>
        <strain evidence="7 8">239</strain>
    </source>
</reference>
<dbReference type="SUPFAM" id="SSF53067">
    <property type="entry name" value="Actin-like ATPase domain"/>
    <property type="match status" value="2"/>
</dbReference>
<accession>A0A076MV46</accession>
<dbReference type="PATRIC" id="fig|1068978.7.peg.5004"/>
<dbReference type="Gene3D" id="3.30.420.40">
    <property type="match status" value="2"/>
</dbReference>
<dbReference type="Pfam" id="PF00370">
    <property type="entry name" value="FGGY_N"/>
    <property type="match status" value="1"/>
</dbReference>
<keyword evidence="3" id="KW-0808">Transferase</keyword>
<dbReference type="InterPro" id="IPR050406">
    <property type="entry name" value="FGGY_Carb_Kinase"/>
</dbReference>
<sequence length="510" mass="52897">MSDGLYLGVDLGTSATKAILVDGNGRVAARSKASHGDTRRAGTGEVDPGPWLRSLTEACRALGPATEQVRAVGTAVHSPVALFLDAAGEPIGPGIGWDHPALPPRCSSAVRMRTAAEAQLVANRPQPATTMALAWPVAAKENPLVAEKCTTLGLVGTWLGRLLTGRVALDPTQASYLGLMALTDGSHRWLPGLAERMGIPLSLLPEVKPSLEVLGRLTGPAAALLGVPAGVPVVVGAADTAAAAYFLGLEENGPPLYTVGTTHVITTCSASPDAFPVALTRSHVLPSRWLTHGAINGGDALAMGARLLGHGRSGDAVARLTADAGRATPDKIVDAPVFIPHVVPERGPLWLERPRTALQGLVPGTESRAAAWGVVEGVVFAARLVMEICVTGNLPPSTPIILTGHFGPSDPFPQIVADAFCRPVDLVEESHLPAMGAAGMAAVASGHPPVSAPAARRVLPRPEWMGVIGRRWRRFAEHWTAVVGRPFPVPVHQPGHDPGGSVAVSASWPQ</sequence>
<dbReference type="GO" id="GO:0042732">
    <property type="term" value="P:D-xylose metabolic process"/>
    <property type="evidence" value="ECO:0007669"/>
    <property type="project" value="UniProtKB-KW"/>
</dbReference>
<evidence type="ECO:0000256" key="2">
    <source>
        <dbReference type="ARBA" id="ARBA00022629"/>
    </source>
</evidence>
<dbReference type="InterPro" id="IPR000577">
    <property type="entry name" value="Carb_kinase_FGGY"/>
</dbReference>
<dbReference type="PANTHER" id="PTHR43095:SF5">
    <property type="entry name" value="XYLULOSE KINASE"/>
    <property type="match status" value="1"/>
</dbReference>
<keyword evidence="2" id="KW-0859">Xylose metabolism</keyword>
<evidence type="ECO:0000256" key="1">
    <source>
        <dbReference type="ARBA" id="ARBA00009156"/>
    </source>
</evidence>
<feature type="domain" description="Carbohydrate kinase FGGY C-terminal" evidence="6">
    <location>
        <begin position="258"/>
        <end position="444"/>
    </location>
</feature>
<dbReference type="Pfam" id="PF02782">
    <property type="entry name" value="FGGY_C"/>
    <property type="match status" value="1"/>
</dbReference>
<evidence type="ECO:0000259" key="5">
    <source>
        <dbReference type="Pfam" id="PF00370"/>
    </source>
</evidence>
<dbReference type="CDD" id="cd00366">
    <property type="entry name" value="ASKHA_NBD_FGGY"/>
    <property type="match status" value="1"/>
</dbReference>
<name>A0A076MV46_AMYME</name>
<keyword evidence="2" id="KW-0119">Carbohydrate metabolism</keyword>
<dbReference type="PIRSF" id="PIRSF000538">
    <property type="entry name" value="GlpK"/>
    <property type="match status" value="1"/>
</dbReference>
<evidence type="ECO:0000313" key="7">
    <source>
        <dbReference type="EMBL" id="AIJ24748.1"/>
    </source>
</evidence>
<evidence type="ECO:0000256" key="4">
    <source>
        <dbReference type="ARBA" id="ARBA00022777"/>
    </source>
</evidence>
<dbReference type="KEGG" id="amq:AMETH_4656"/>
<evidence type="ECO:0000259" key="6">
    <source>
        <dbReference type="Pfam" id="PF02782"/>
    </source>
</evidence>
<organism evidence="7 8">
    <name type="scientific">Amycolatopsis methanolica 239</name>
    <dbReference type="NCBI Taxonomy" id="1068978"/>
    <lineage>
        <taxon>Bacteria</taxon>
        <taxon>Bacillati</taxon>
        <taxon>Actinomycetota</taxon>
        <taxon>Actinomycetes</taxon>
        <taxon>Pseudonocardiales</taxon>
        <taxon>Pseudonocardiaceae</taxon>
        <taxon>Amycolatopsis</taxon>
        <taxon>Amycolatopsis methanolica group</taxon>
    </lineage>
</organism>
<dbReference type="eggNOG" id="COG1070">
    <property type="taxonomic scope" value="Bacteria"/>
</dbReference>